<dbReference type="HOGENOM" id="CLU_073383_1_1_1"/>
<dbReference type="AlphaFoldDB" id="G8JXA5"/>
<dbReference type="GeneID" id="11471510"/>
<evidence type="ECO:0000259" key="1">
    <source>
        <dbReference type="PROSITE" id="PS52001"/>
    </source>
</evidence>
<reference evidence="3" key="1">
    <citation type="journal article" date="2012" name="G3 (Bethesda)">
        <title>Pichia sorbitophila, an interspecies yeast hybrid reveals early steps of genome resolution following polyploidization.</title>
        <authorList>
            <person name="Leh Louis V."/>
            <person name="Despons L."/>
            <person name="Friedrich A."/>
            <person name="Martin T."/>
            <person name="Durrens P."/>
            <person name="Casaregola S."/>
            <person name="Neuveglise C."/>
            <person name="Fairhead C."/>
            <person name="Marck C."/>
            <person name="Cruz J.A."/>
            <person name="Straub M.L."/>
            <person name="Kugler V."/>
            <person name="Sacerdot C."/>
            <person name="Uzunov Z."/>
            <person name="Thierry A."/>
            <person name="Weiss S."/>
            <person name="Bleykasten C."/>
            <person name="De Montigny J."/>
            <person name="Jacques N."/>
            <person name="Jung P."/>
            <person name="Lemaire M."/>
            <person name="Mallet S."/>
            <person name="Morel G."/>
            <person name="Richard G.F."/>
            <person name="Sarkar A."/>
            <person name="Savel G."/>
            <person name="Schacherer J."/>
            <person name="Seret M.L."/>
            <person name="Talla E."/>
            <person name="Samson G."/>
            <person name="Jubin C."/>
            <person name="Poulain J."/>
            <person name="Vacherie B."/>
            <person name="Barbe V."/>
            <person name="Pelletier E."/>
            <person name="Sherman D.J."/>
            <person name="Westhof E."/>
            <person name="Weissenbach J."/>
            <person name="Baret P.V."/>
            <person name="Wincker P."/>
            <person name="Gaillardin C."/>
            <person name="Dujon B."/>
            <person name="Souciet J.L."/>
        </authorList>
    </citation>
    <scope>NUCLEOTIDE SEQUENCE [LARGE SCALE GENOMIC DNA]</scope>
    <source>
        <strain evidence="3">CBS 270.75 / DBVPG 7215 / KCTC 17166 / NRRL Y-17582</strain>
    </source>
</reference>
<gene>
    <name evidence="2" type="ordered locus">Ecym_8194</name>
</gene>
<dbReference type="OMA" id="FEGELYC"/>
<evidence type="ECO:0000313" key="3">
    <source>
        <dbReference type="Proteomes" id="UP000006790"/>
    </source>
</evidence>
<dbReference type="Pfam" id="PF21166">
    <property type="entry name" value="LSM12_LSM"/>
    <property type="match status" value="1"/>
</dbReference>
<dbReference type="OrthoDB" id="1057137at2759"/>
<dbReference type="Pfam" id="PF09793">
    <property type="entry name" value="AD"/>
    <property type="match status" value="1"/>
</dbReference>
<dbReference type="SMART" id="SM00995">
    <property type="entry name" value="AD"/>
    <property type="match status" value="1"/>
</dbReference>
<organism evidence="2 3">
    <name type="scientific">Eremothecium cymbalariae (strain CBS 270.75 / DBVPG 7215 / KCTC 17166 / NRRL Y-17582)</name>
    <name type="common">Yeast</name>
    <dbReference type="NCBI Taxonomy" id="931890"/>
    <lineage>
        <taxon>Eukaryota</taxon>
        <taxon>Fungi</taxon>
        <taxon>Dikarya</taxon>
        <taxon>Ascomycota</taxon>
        <taxon>Saccharomycotina</taxon>
        <taxon>Saccharomycetes</taxon>
        <taxon>Saccharomycetales</taxon>
        <taxon>Saccharomycetaceae</taxon>
        <taxon>Eremothecium</taxon>
    </lineage>
</organism>
<accession>G8JXA5</accession>
<dbReference type="InterPro" id="IPR048478">
    <property type="entry name" value="LSM12_LSM"/>
</dbReference>
<dbReference type="RefSeq" id="XP_003648296.1">
    <property type="nucleotide sequence ID" value="XM_003648248.1"/>
</dbReference>
<dbReference type="KEGG" id="erc:Ecym_8194"/>
<sequence>MSFSLEQIVGFKVKVTNVLDTVTQGKIYSYDSGNNTLTLVSSKRNQTPTFKIIKTSFIKSLEVVGERPASPGFKRDPIKPSHVHINRVTENLKVKIAECKKKELLIGKGASHEGQVVFESIHKTIPDTRWHGKSIIVLDELEVVPPYTLADVKCMNNPEVNSKELVVKIVEGAWKKLELQKKGG</sequence>
<dbReference type="GO" id="GO:0016070">
    <property type="term" value="P:RNA metabolic process"/>
    <property type="evidence" value="ECO:0007669"/>
    <property type="project" value="EnsemblFungi"/>
</dbReference>
<protein>
    <recommendedName>
        <fullName evidence="1">AD domain-containing protein</fullName>
    </recommendedName>
</protein>
<dbReference type="FunCoup" id="G8JXA5">
    <property type="interactions" value="670"/>
</dbReference>
<dbReference type="InterPro" id="IPR047574">
    <property type="entry name" value="AD"/>
</dbReference>
<dbReference type="InParanoid" id="G8JXA5"/>
<feature type="domain" description="AD" evidence="1">
    <location>
        <begin position="81"/>
        <end position="178"/>
    </location>
</feature>
<evidence type="ECO:0000313" key="2">
    <source>
        <dbReference type="EMBL" id="AET41479.1"/>
    </source>
</evidence>
<dbReference type="InterPro" id="IPR039683">
    <property type="entry name" value="Lsm12-like"/>
</dbReference>
<proteinExistence type="predicted"/>
<dbReference type="Gene3D" id="2.30.30.100">
    <property type="match status" value="1"/>
</dbReference>
<dbReference type="eggNOG" id="KOG4401">
    <property type="taxonomic scope" value="Eukaryota"/>
</dbReference>
<keyword evidence="3" id="KW-1185">Reference proteome</keyword>
<dbReference type="PIRSF" id="PIRSF007783">
    <property type="entry name" value="UCP007783_YHR121w"/>
    <property type="match status" value="1"/>
</dbReference>
<dbReference type="GO" id="GO:0010494">
    <property type="term" value="C:cytoplasmic stress granule"/>
    <property type="evidence" value="ECO:0007669"/>
    <property type="project" value="EnsemblFungi"/>
</dbReference>
<dbReference type="EMBL" id="CP002504">
    <property type="protein sequence ID" value="AET41479.1"/>
    <property type="molecule type" value="Genomic_DNA"/>
</dbReference>
<dbReference type="PROSITE" id="PS52001">
    <property type="entry name" value="AD"/>
    <property type="match status" value="1"/>
</dbReference>
<dbReference type="InterPro" id="IPR016521">
    <property type="entry name" value="RNA-processing_Lsm12"/>
</dbReference>
<dbReference type="STRING" id="931890.G8JXA5"/>
<dbReference type="PANTHER" id="PTHR13542">
    <property type="entry name" value="LSM12 HOMOLOG"/>
    <property type="match status" value="1"/>
</dbReference>
<dbReference type="Proteomes" id="UP000006790">
    <property type="component" value="Chromosome 8"/>
</dbReference>
<dbReference type="InterPro" id="IPR019181">
    <property type="entry name" value="LSM12_ABD"/>
</dbReference>
<name>G8JXA5_ERECY</name>